<dbReference type="EMBL" id="ML994639">
    <property type="protein sequence ID" value="KAF2184195.1"/>
    <property type="molecule type" value="Genomic_DNA"/>
</dbReference>
<reference evidence="1" key="1">
    <citation type="journal article" date="2020" name="Stud. Mycol.">
        <title>101 Dothideomycetes genomes: a test case for predicting lifestyles and emergence of pathogens.</title>
        <authorList>
            <person name="Haridas S."/>
            <person name="Albert R."/>
            <person name="Binder M."/>
            <person name="Bloem J."/>
            <person name="Labutti K."/>
            <person name="Salamov A."/>
            <person name="Andreopoulos B."/>
            <person name="Baker S."/>
            <person name="Barry K."/>
            <person name="Bills G."/>
            <person name="Bluhm B."/>
            <person name="Cannon C."/>
            <person name="Castanera R."/>
            <person name="Culley D."/>
            <person name="Daum C."/>
            <person name="Ezra D."/>
            <person name="Gonzalez J."/>
            <person name="Henrissat B."/>
            <person name="Kuo A."/>
            <person name="Liang C."/>
            <person name="Lipzen A."/>
            <person name="Lutzoni F."/>
            <person name="Magnuson J."/>
            <person name="Mondo S."/>
            <person name="Nolan M."/>
            <person name="Ohm R."/>
            <person name="Pangilinan J."/>
            <person name="Park H.-J."/>
            <person name="Ramirez L."/>
            <person name="Alfaro M."/>
            <person name="Sun H."/>
            <person name="Tritt A."/>
            <person name="Yoshinaga Y."/>
            <person name="Zwiers L.-H."/>
            <person name="Turgeon B."/>
            <person name="Goodwin S."/>
            <person name="Spatafora J."/>
            <person name="Crous P."/>
            <person name="Grigoriev I."/>
        </authorList>
    </citation>
    <scope>NUCLEOTIDE SEQUENCE</scope>
    <source>
        <strain evidence="1">CBS 207.26</strain>
    </source>
</reference>
<accession>A0A6A6DZJ7</accession>
<evidence type="ECO:0000313" key="1">
    <source>
        <dbReference type="EMBL" id="KAF2184195.1"/>
    </source>
</evidence>
<gene>
    <name evidence="1" type="ORF">K469DRAFT_751202</name>
</gene>
<evidence type="ECO:0000313" key="2">
    <source>
        <dbReference type="Proteomes" id="UP000800200"/>
    </source>
</evidence>
<organism evidence="1 2">
    <name type="scientific">Zopfia rhizophila CBS 207.26</name>
    <dbReference type="NCBI Taxonomy" id="1314779"/>
    <lineage>
        <taxon>Eukaryota</taxon>
        <taxon>Fungi</taxon>
        <taxon>Dikarya</taxon>
        <taxon>Ascomycota</taxon>
        <taxon>Pezizomycotina</taxon>
        <taxon>Dothideomycetes</taxon>
        <taxon>Dothideomycetes incertae sedis</taxon>
        <taxon>Zopfiaceae</taxon>
        <taxon>Zopfia</taxon>
    </lineage>
</organism>
<dbReference type="OrthoDB" id="3744687at2759"/>
<protein>
    <submittedName>
        <fullName evidence="1">Uncharacterized protein</fullName>
    </submittedName>
</protein>
<dbReference type="Proteomes" id="UP000800200">
    <property type="component" value="Unassembled WGS sequence"/>
</dbReference>
<keyword evidence="2" id="KW-1185">Reference proteome</keyword>
<proteinExistence type="predicted"/>
<dbReference type="AlphaFoldDB" id="A0A6A6DZJ7"/>
<sequence length="431" mass="46644">MTDPDPAHQVVNKPDSDLWLAYANKVKALLAPEGLGSDGTIFMTAIGAQGIAAGTNVPEPIKNLGVYDVGNNLLNTETPVFIPGGESYYDYVDAYVHNVNLVGDLSPGQKDALDRAKKKLDAAVKAENGEYKAALADYKQRIAGNTFTGTFSKFVDSGFAEAYREAMQERQDAAEDEQAILNKISGNDAPRLNKTKRKVEAAGDSSELKPGIDNSYDAEVDDWIARFDTAQPTNISFKVSEGQSSSWNKHGFDELKVHVAGSLFWFINASFDMDDKTETSHISAAQATQDITVTISTRGQGVFGIHPDHWDTSVTDFQMHNTSLPPILTKPAIRVEKVLMAYGVSMDIDLESSLATQVHDLVDKAKTMSGSASISFFGLNIGGSFSSTSTSTITFDDIQFQNGGTRIHIPADNSAFPTMLAVLGRKLDLPQ</sequence>
<name>A0A6A6DZJ7_9PEZI</name>